<comment type="caution">
    <text evidence="3">The sequence shown here is derived from an EMBL/GenBank/DDBJ whole genome shotgun (WGS) entry which is preliminary data.</text>
</comment>
<reference evidence="3" key="1">
    <citation type="submission" date="2022-06" db="EMBL/GenBank/DDBJ databases">
        <title>Isolation of gut microbiota from human fecal samples.</title>
        <authorList>
            <person name="Pamer E.G."/>
            <person name="Barat B."/>
            <person name="Waligurski E."/>
            <person name="Medina S."/>
            <person name="Paddock L."/>
            <person name="Mostad J."/>
        </authorList>
    </citation>
    <scope>NUCLEOTIDE SEQUENCE</scope>
    <source>
        <strain evidence="3">DFI.5.57</strain>
    </source>
</reference>
<gene>
    <name evidence="3" type="ORF">NE632_07360</name>
</gene>
<evidence type="ECO:0000313" key="4">
    <source>
        <dbReference type="Proteomes" id="UP001206236"/>
    </source>
</evidence>
<protein>
    <submittedName>
        <fullName evidence="3">Zinc ribbon domain-containing protein</fullName>
    </submittedName>
</protein>
<feature type="compositionally biased region" description="Low complexity" evidence="1">
    <location>
        <begin position="132"/>
        <end position="152"/>
    </location>
</feature>
<dbReference type="EMBL" id="JANGCN010000013">
    <property type="protein sequence ID" value="MCQ5153125.1"/>
    <property type="molecule type" value="Genomic_DNA"/>
</dbReference>
<feature type="transmembrane region" description="Helical" evidence="2">
    <location>
        <begin position="45"/>
        <end position="65"/>
    </location>
</feature>
<keyword evidence="2" id="KW-1133">Transmembrane helix</keyword>
<feature type="region of interest" description="Disordered" evidence="1">
    <location>
        <begin position="132"/>
        <end position="180"/>
    </location>
</feature>
<dbReference type="Gene3D" id="3.40.33.10">
    <property type="entry name" value="CAP"/>
    <property type="match status" value="1"/>
</dbReference>
<evidence type="ECO:0000313" key="3">
    <source>
        <dbReference type="EMBL" id="MCQ5153125.1"/>
    </source>
</evidence>
<organism evidence="3 4">
    <name type="scientific">Ruminococcus bicirculans</name>
    <name type="common">ex Wegman et al. 2014</name>
    <dbReference type="NCBI Taxonomy" id="1160721"/>
    <lineage>
        <taxon>Bacteria</taxon>
        <taxon>Bacillati</taxon>
        <taxon>Bacillota</taxon>
        <taxon>Clostridia</taxon>
        <taxon>Eubacteriales</taxon>
        <taxon>Oscillospiraceae</taxon>
        <taxon>Ruminococcus</taxon>
    </lineage>
</organism>
<name>A0AAW5KKG6_9FIRM</name>
<dbReference type="RefSeq" id="WP_117891277.1">
    <property type="nucleotide sequence ID" value="NZ_DAWBXX010000058.1"/>
</dbReference>
<keyword evidence="2" id="KW-0472">Membrane</keyword>
<dbReference type="Proteomes" id="UP001206236">
    <property type="component" value="Unassembled WGS sequence"/>
</dbReference>
<sequence length="334" mass="37309">MKKCPNCGRILHDDSIFCFGCMSEINKRQEIVLATPKKVFLKAKITTPIIAVALVSATVFGVYTYNNNSDKTTAVKKSTPRSTATVTTNTPVTTTLPPVTTVMTTTTKKREPDKAALASDIAEGAALAESKAAAVTTTTTTEKVTEPVTEPEIQQDIPQENTEDTQQDEPVEPEYYSPDGASQMTLDLLDYVNPLREKYGLKPLRASGQLDECLQKSLYQMDDYCQGIGNVYEHLSEVGLPNNSKIRQFTANNSCVSDYDEAYTELFTWLKNNASFGLSYGDNLINGLEDYTYLGVCFFHDDIVQERKDHMWNDPDNGEYESMPLYQCYVYVMK</sequence>
<dbReference type="AlphaFoldDB" id="A0AAW5KKG6"/>
<accession>A0AAW5KKG6</accession>
<feature type="compositionally biased region" description="Acidic residues" evidence="1">
    <location>
        <begin position="161"/>
        <end position="172"/>
    </location>
</feature>
<keyword evidence="2" id="KW-0812">Transmembrane</keyword>
<evidence type="ECO:0000256" key="1">
    <source>
        <dbReference type="SAM" id="MobiDB-lite"/>
    </source>
</evidence>
<dbReference type="InterPro" id="IPR035940">
    <property type="entry name" value="CAP_sf"/>
</dbReference>
<proteinExistence type="predicted"/>
<evidence type="ECO:0000256" key="2">
    <source>
        <dbReference type="SAM" id="Phobius"/>
    </source>
</evidence>